<dbReference type="GO" id="GO:0022857">
    <property type="term" value="F:transmembrane transporter activity"/>
    <property type="evidence" value="ECO:0007669"/>
    <property type="project" value="InterPro"/>
</dbReference>
<feature type="transmembrane region" description="Helical" evidence="12">
    <location>
        <begin position="131"/>
        <end position="158"/>
    </location>
</feature>
<feature type="transmembrane region" description="Helical" evidence="12">
    <location>
        <begin position="334"/>
        <end position="355"/>
    </location>
</feature>
<evidence type="ECO:0000256" key="5">
    <source>
        <dbReference type="ARBA" id="ARBA00022679"/>
    </source>
</evidence>
<feature type="transmembrane region" description="Helical" evidence="12">
    <location>
        <begin position="243"/>
        <end position="265"/>
    </location>
</feature>
<dbReference type="GO" id="GO:0009307">
    <property type="term" value="P:DNA restriction-modification system"/>
    <property type="evidence" value="ECO:0007669"/>
    <property type="project" value="UniProtKB-KW"/>
</dbReference>
<comment type="subcellular location">
    <subcellularLocation>
        <location evidence="1">Membrane</location>
        <topology evidence="1">Multi-pass membrane protein</topology>
    </subcellularLocation>
</comment>
<proteinExistence type="inferred from homology"/>
<dbReference type="PROSITE" id="PS00093">
    <property type="entry name" value="N4_MTASE"/>
    <property type="match status" value="1"/>
</dbReference>
<dbReference type="InterPro" id="IPR036259">
    <property type="entry name" value="MFS_trans_sf"/>
</dbReference>
<keyword evidence="4" id="KW-0489">Methyltransferase</keyword>
<feature type="transmembrane region" description="Helical" evidence="12">
    <location>
        <begin position="367"/>
        <end position="388"/>
    </location>
</feature>
<dbReference type="PANTHER" id="PTHR43791">
    <property type="entry name" value="PERMEASE-RELATED"/>
    <property type="match status" value="1"/>
</dbReference>
<evidence type="ECO:0000256" key="6">
    <source>
        <dbReference type="ARBA" id="ARBA00022691"/>
    </source>
</evidence>
<evidence type="ECO:0000256" key="11">
    <source>
        <dbReference type="SAM" id="MobiDB-lite"/>
    </source>
</evidence>
<keyword evidence="7 12" id="KW-0812">Transmembrane</keyword>
<keyword evidence="8" id="KW-0680">Restriction system</keyword>
<evidence type="ECO:0000256" key="4">
    <source>
        <dbReference type="ARBA" id="ARBA00022603"/>
    </source>
</evidence>
<dbReference type="EMBL" id="BSYA01000095">
    <property type="protein sequence ID" value="GMG32141.1"/>
    <property type="molecule type" value="Genomic_DNA"/>
</dbReference>
<keyword evidence="6" id="KW-0949">S-adenosyl-L-methionine</keyword>
<dbReference type="Gene3D" id="1.20.1250.20">
    <property type="entry name" value="MFS general substrate transporter like domains"/>
    <property type="match status" value="2"/>
</dbReference>
<sequence length="429" mass="48216">MASPLPPTKSSPDSQEVQSKDQKDNWVEHVQDENALDLVATYHSYEPEFRSKVEKELLRKIDARILPLIVVIYLFNYLDRNSITQARLYGLQEDTGLKGAEYQTAISIFSAGYILMQLPSTIMMTKFRPSIYLVSVSIFPMCTTGIDFVLGCLALVVLPDFPSTTKWLTDSEKVVAQARLAVDSGTSTVNDEEVPIMRGIAWAVKDARTWIFACLQMSTTASISYSHFFPTLIKQLGFENNTIVLLLTSPPYFVAFWWSLSWAWVADRKQIRSIPSGISQALAMVGTILLIAVSGQLWARYAFTFLVCCGTFGVYSTTYAWLSSTLTQPPIKRAVAIGLANTCANIASLFANYFWLDEYEPAYRQSWGCLLAFQALGMACILTLRFLLQRSNKKFEKLAAEGDINDTIFISHLNDDERSAVQNNFRYVV</sequence>
<dbReference type="FunFam" id="1.20.1250.20:FF:000013">
    <property type="entry name" value="MFS general substrate transporter"/>
    <property type="match status" value="1"/>
</dbReference>
<name>A0AAN4YME2_ASPOZ</name>
<protein>
    <submittedName>
        <fullName evidence="13">Unnamed protein product</fullName>
    </submittedName>
</protein>
<evidence type="ECO:0000256" key="7">
    <source>
        <dbReference type="ARBA" id="ARBA00022692"/>
    </source>
</evidence>
<keyword evidence="10 12" id="KW-0472">Membrane</keyword>
<evidence type="ECO:0000313" key="13">
    <source>
        <dbReference type="EMBL" id="GMG32141.1"/>
    </source>
</evidence>
<feature type="transmembrane region" description="Helical" evidence="12">
    <location>
        <begin position="61"/>
        <end position="78"/>
    </location>
</feature>
<dbReference type="GO" id="GO:0032259">
    <property type="term" value="P:methylation"/>
    <property type="evidence" value="ECO:0007669"/>
    <property type="project" value="UniProtKB-KW"/>
</dbReference>
<dbReference type="InterPro" id="IPR017985">
    <property type="entry name" value="MeTrfase_CN4_CS"/>
</dbReference>
<gene>
    <name evidence="13" type="ORF">Aory04_000790100</name>
</gene>
<dbReference type="InterPro" id="IPR011701">
    <property type="entry name" value="MFS"/>
</dbReference>
<keyword evidence="5" id="KW-0808">Transferase</keyword>
<comment type="caution">
    <text evidence="13">The sequence shown here is derived from an EMBL/GenBank/DDBJ whole genome shotgun (WGS) entry which is preliminary data.</text>
</comment>
<reference evidence="13" key="1">
    <citation type="submission" date="2023-04" db="EMBL/GenBank/DDBJ databases">
        <title>Aspergillus oryzae NBRC 4228.</title>
        <authorList>
            <person name="Ichikawa N."/>
            <person name="Sato H."/>
            <person name="Tonouchi N."/>
        </authorList>
    </citation>
    <scope>NUCLEOTIDE SEQUENCE</scope>
    <source>
        <strain evidence="13">NBRC 4228</strain>
    </source>
</reference>
<keyword evidence="9 12" id="KW-1133">Transmembrane helix</keyword>
<accession>A0AAN4YME2</accession>
<dbReference type="GO" id="GO:0015667">
    <property type="term" value="F:site-specific DNA-methyltransferase (cytosine-N4-specific) activity"/>
    <property type="evidence" value="ECO:0007669"/>
    <property type="project" value="InterPro"/>
</dbReference>
<dbReference type="PANTHER" id="PTHR43791:SF92">
    <property type="entry name" value="AGL026WP"/>
    <property type="match status" value="1"/>
</dbReference>
<feature type="transmembrane region" description="Helical" evidence="12">
    <location>
        <begin position="277"/>
        <end position="295"/>
    </location>
</feature>
<dbReference type="GO" id="GO:0016020">
    <property type="term" value="C:membrane"/>
    <property type="evidence" value="ECO:0007669"/>
    <property type="project" value="UniProtKB-SubCell"/>
</dbReference>
<organism evidence="13 14">
    <name type="scientific">Aspergillus oryzae</name>
    <name type="common">Yellow koji mold</name>
    <dbReference type="NCBI Taxonomy" id="5062"/>
    <lineage>
        <taxon>Eukaryota</taxon>
        <taxon>Fungi</taxon>
        <taxon>Dikarya</taxon>
        <taxon>Ascomycota</taxon>
        <taxon>Pezizomycotina</taxon>
        <taxon>Eurotiomycetes</taxon>
        <taxon>Eurotiomycetidae</taxon>
        <taxon>Eurotiales</taxon>
        <taxon>Aspergillaceae</taxon>
        <taxon>Aspergillus</taxon>
        <taxon>Aspergillus subgen. Circumdati</taxon>
    </lineage>
</organism>
<feature type="region of interest" description="Disordered" evidence="11">
    <location>
        <begin position="1"/>
        <end position="24"/>
    </location>
</feature>
<evidence type="ECO:0000313" key="14">
    <source>
        <dbReference type="Proteomes" id="UP001165205"/>
    </source>
</evidence>
<dbReference type="SUPFAM" id="SSF103473">
    <property type="entry name" value="MFS general substrate transporter"/>
    <property type="match status" value="2"/>
</dbReference>
<keyword evidence="3" id="KW-0813">Transport</keyword>
<dbReference type="Proteomes" id="UP001165205">
    <property type="component" value="Unassembled WGS sequence"/>
</dbReference>
<feature type="transmembrane region" description="Helical" evidence="12">
    <location>
        <begin position="301"/>
        <end position="322"/>
    </location>
</feature>
<dbReference type="Pfam" id="PF07690">
    <property type="entry name" value="MFS_1"/>
    <property type="match status" value="1"/>
</dbReference>
<evidence type="ECO:0000256" key="12">
    <source>
        <dbReference type="SAM" id="Phobius"/>
    </source>
</evidence>
<evidence type="ECO:0000256" key="2">
    <source>
        <dbReference type="ARBA" id="ARBA00008335"/>
    </source>
</evidence>
<evidence type="ECO:0000256" key="10">
    <source>
        <dbReference type="ARBA" id="ARBA00023136"/>
    </source>
</evidence>
<evidence type="ECO:0000256" key="3">
    <source>
        <dbReference type="ARBA" id="ARBA00022448"/>
    </source>
</evidence>
<dbReference type="AlphaFoldDB" id="A0AAN4YME2"/>
<evidence type="ECO:0000256" key="9">
    <source>
        <dbReference type="ARBA" id="ARBA00022989"/>
    </source>
</evidence>
<evidence type="ECO:0000256" key="8">
    <source>
        <dbReference type="ARBA" id="ARBA00022747"/>
    </source>
</evidence>
<evidence type="ECO:0000256" key="1">
    <source>
        <dbReference type="ARBA" id="ARBA00004141"/>
    </source>
</evidence>
<dbReference type="GO" id="GO:0003677">
    <property type="term" value="F:DNA binding"/>
    <property type="evidence" value="ECO:0007669"/>
    <property type="project" value="InterPro"/>
</dbReference>
<feature type="transmembrane region" description="Helical" evidence="12">
    <location>
        <begin position="102"/>
        <end position="119"/>
    </location>
</feature>
<comment type="similarity">
    <text evidence="2">Belongs to the major facilitator superfamily.</text>
</comment>